<evidence type="ECO:0000313" key="9">
    <source>
        <dbReference type="EMBL" id="PMP70896.1"/>
    </source>
</evidence>
<evidence type="ECO:0000256" key="2">
    <source>
        <dbReference type="ARBA" id="ARBA00022730"/>
    </source>
</evidence>
<gene>
    <name evidence="7" type="primary">rplT</name>
    <name evidence="9" type="ORF">C0186_04570</name>
</gene>
<dbReference type="AlphaFoldDB" id="A0A2J6WKH9"/>
<dbReference type="Pfam" id="PF00453">
    <property type="entry name" value="Ribosomal_L20"/>
    <property type="match status" value="1"/>
</dbReference>
<proteinExistence type="inferred from homology"/>
<comment type="caution">
    <text evidence="9">The sequence shown here is derived from an EMBL/GenBank/DDBJ whole genome shotgun (WGS) entry which is preliminary data.</text>
</comment>
<dbReference type="InterPro" id="IPR035566">
    <property type="entry name" value="Ribosomal_protein_bL20_C"/>
</dbReference>
<evidence type="ECO:0000256" key="7">
    <source>
        <dbReference type="HAMAP-Rule" id="MF_00382"/>
    </source>
</evidence>
<dbReference type="Gene3D" id="1.10.1900.20">
    <property type="entry name" value="Ribosomal protein L20"/>
    <property type="match status" value="1"/>
</dbReference>
<keyword evidence="4 7" id="KW-0689">Ribosomal protein</keyword>
<evidence type="ECO:0000256" key="5">
    <source>
        <dbReference type="ARBA" id="ARBA00023274"/>
    </source>
</evidence>
<dbReference type="NCBIfam" id="TIGR01032">
    <property type="entry name" value="rplT_bact"/>
    <property type="match status" value="1"/>
</dbReference>
<dbReference type="GO" id="GO:0006412">
    <property type="term" value="P:translation"/>
    <property type="evidence" value="ECO:0007669"/>
    <property type="project" value="InterPro"/>
</dbReference>
<dbReference type="PROSITE" id="PS00937">
    <property type="entry name" value="RIBOSOMAL_L20"/>
    <property type="match status" value="1"/>
</dbReference>
<dbReference type="GO" id="GO:0019843">
    <property type="term" value="F:rRNA binding"/>
    <property type="evidence" value="ECO:0007669"/>
    <property type="project" value="UniProtKB-UniRule"/>
</dbReference>
<dbReference type="CDD" id="cd07026">
    <property type="entry name" value="Ribosomal_L20"/>
    <property type="match status" value="1"/>
</dbReference>
<dbReference type="GO" id="GO:0003735">
    <property type="term" value="F:structural constituent of ribosome"/>
    <property type="evidence" value="ECO:0007669"/>
    <property type="project" value="InterPro"/>
</dbReference>
<dbReference type="Proteomes" id="UP000242288">
    <property type="component" value="Unassembled WGS sequence"/>
</dbReference>
<protein>
    <recommendedName>
        <fullName evidence="6 7">Large ribosomal subunit protein bL20</fullName>
    </recommendedName>
</protein>
<sequence length="120" mass="13764">MPRAKGGFKTRRYHKKILSMAKGYYSARHRSYKVAAKAVEKALEHAYKDRRLKKRDFRALWITRINAAARMFGLTYSQFINGLKKANISLNRKALAQIAYNDINAFGALVEKVKPFVKAA</sequence>
<reference evidence="9 10" key="1">
    <citation type="submission" date="2018-01" db="EMBL/GenBank/DDBJ databases">
        <title>Metagenomic assembled genomes from two thermal pools in the Uzon Caldera, Kamchatka, Russia.</title>
        <authorList>
            <person name="Wilkins L."/>
            <person name="Ettinger C."/>
        </authorList>
    </citation>
    <scope>NUCLEOTIDE SEQUENCE [LARGE SCALE GENOMIC DNA]</scope>
    <source>
        <strain evidence="9">ZAV-04</strain>
    </source>
</reference>
<dbReference type="GO" id="GO:1990904">
    <property type="term" value="C:ribonucleoprotein complex"/>
    <property type="evidence" value="ECO:0007669"/>
    <property type="project" value="UniProtKB-KW"/>
</dbReference>
<dbReference type="GO" id="GO:0005840">
    <property type="term" value="C:ribosome"/>
    <property type="evidence" value="ECO:0007669"/>
    <property type="project" value="UniProtKB-KW"/>
</dbReference>
<dbReference type="GO" id="GO:0000027">
    <property type="term" value="P:ribosomal large subunit assembly"/>
    <property type="evidence" value="ECO:0007669"/>
    <property type="project" value="UniProtKB-UniRule"/>
</dbReference>
<name>A0A2J6WKH9_9BACT</name>
<keyword evidence="3 7" id="KW-0694">RNA-binding</keyword>
<dbReference type="InterPro" id="IPR049946">
    <property type="entry name" value="RIBOSOMAL_L20_CS"/>
</dbReference>
<keyword evidence="5 7" id="KW-0687">Ribonucleoprotein</keyword>
<evidence type="ECO:0000256" key="6">
    <source>
        <dbReference type="ARBA" id="ARBA00035172"/>
    </source>
</evidence>
<dbReference type="PRINTS" id="PR00062">
    <property type="entry name" value="RIBOSOMALL20"/>
</dbReference>
<evidence type="ECO:0000256" key="3">
    <source>
        <dbReference type="ARBA" id="ARBA00022884"/>
    </source>
</evidence>
<dbReference type="HAMAP" id="MF_00382">
    <property type="entry name" value="Ribosomal_bL20"/>
    <property type="match status" value="1"/>
</dbReference>
<dbReference type="PANTHER" id="PTHR10986">
    <property type="entry name" value="39S RIBOSOMAL PROTEIN L20"/>
    <property type="match status" value="1"/>
</dbReference>
<evidence type="ECO:0000256" key="8">
    <source>
        <dbReference type="RuleBase" id="RU000560"/>
    </source>
</evidence>
<comment type="function">
    <text evidence="7 8">Binds directly to 23S ribosomal RNA and is necessary for the in vitro assembly process of the 50S ribosomal subunit. It is not involved in the protein synthesizing functions of that subunit.</text>
</comment>
<dbReference type="SUPFAM" id="SSF74731">
    <property type="entry name" value="Ribosomal protein L20"/>
    <property type="match status" value="1"/>
</dbReference>
<dbReference type="EMBL" id="PNIO01000036">
    <property type="protein sequence ID" value="PMP70896.1"/>
    <property type="molecule type" value="Genomic_DNA"/>
</dbReference>
<dbReference type="InterPro" id="IPR005813">
    <property type="entry name" value="Ribosomal_bL20"/>
</dbReference>
<evidence type="ECO:0000256" key="4">
    <source>
        <dbReference type="ARBA" id="ARBA00022980"/>
    </source>
</evidence>
<comment type="similarity">
    <text evidence="1 7 8">Belongs to the bacterial ribosomal protein bL20 family.</text>
</comment>
<organism evidence="9 10">
    <name type="scientific">Thermodesulfovibrio aggregans</name>
    <dbReference type="NCBI Taxonomy" id="86166"/>
    <lineage>
        <taxon>Bacteria</taxon>
        <taxon>Pseudomonadati</taxon>
        <taxon>Nitrospirota</taxon>
        <taxon>Thermodesulfovibrionia</taxon>
        <taxon>Thermodesulfovibrionales</taxon>
        <taxon>Thermodesulfovibrionaceae</taxon>
        <taxon>Thermodesulfovibrio</taxon>
    </lineage>
</organism>
<keyword evidence="2 7" id="KW-0699">rRNA-binding</keyword>
<dbReference type="Gene3D" id="6.10.160.10">
    <property type="match status" value="1"/>
</dbReference>
<evidence type="ECO:0000256" key="1">
    <source>
        <dbReference type="ARBA" id="ARBA00007698"/>
    </source>
</evidence>
<evidence type="ECO:0000313" key="10">
    <source>
        <dbReference type="Proteomes" id="UP000242288"/>
    </source>
</evidence>
<dbReference type="FunFam" id="1.10.1900.20:FF:000001">
    <property type="entry name" value="50S ribosomal protein L20"/>
    <property type="match status" value="1"/>
</dbReference>
<accession>A0A2J6WKH9</accession>